<sequence>MLDLKHPNLGTVLAYCTLGPADEIARVERAAHNRMRKESGWTGWRVAEVGIEDEEDDLVRMSVRCEPMPNAYAEPLDLIFLMDALGRRRSPRLDAFLHACGIRERCDDTREIQGRFFATRNGAAAVSDFAPLDRALS</sequence>
<organism evidence="1 2">
    <name type="scientific">Mycoplana azooxidifex</name>
    <dbReference type="NCBI Taxonomy" id="1636188"/>
    <lineage>
        <taxon>Bacteria</taxon>
        <taxon>Pseudomonadati</taxon>
        <taxon>Pseudomonadota</taxon>
        <taxon>Alphaproteobacteria</taxon>
        <taxon>Hyphomicrobiales</taxon>
        <taxon>Rhizobiaceae</taxon>
        <taxon>Mycoplana</taxon>
    </lineage>
</organism>
<protein>
    <submittedName>
        <fullName evidence="1">Uncharacterized protein</fullName>
    </submittedName>
</protein>
<dbReference type="EMBL" id="JACIEE010000008">
    <property type="protein sequence ID" value="MBB3978897.1"/>
    <property type="molecule type" value="Genomic_DNA"/>
</dbReference>
<accession>A0A7W6DDZ6</accession>
<name>A0A7W6DDZ6_9HYPH</name>
<dbReference type="Proteomes" id="UP000574761">
    <property type="component" value="Unassembled WGS sequence"/>
</dbReference>
<evidence type="ECO:0000313" key="2">
    <source>
        <dbReference type="Proteomes" id="UP000574761"/>
    </source>
</evidence>
<gene>
    <name evidence="1" type="ORF">GGQ64_004132</name>
</gene>
<comment type="caution">
    <text evidence="1">The sequence shown here is derived from an EMBL/GenBank/DDBJ whole genome shotgun (WGS) entry which is preliminary data.</text>
</comment>
<keyword evidence="2" id="KW-1185">Reference proteome</keyword>
<proteinExistence type="predicted"/>
<dbReference type="RefSeq" id="WP_183807139.1">
    <property type="nucleotide sequence ID" value="NZ_JACIEE010000008.1"/>
</dbReference>
<evidence type="ECO:0000313" key="1">
    <source>
        <dbReference type="EMBL" id="MBB3978897.1"/>
    </source>
</evidence>
<dbReference type="AlphaFoldDB" id="A0A7W6DDZ6"/>
<reference evidence="1 2" key="1">
    <citation type="submission" date="2020-08" db="EMBL/GenBank/DDBJ databases">
        <title>Genomic Encyclopedia of Type Strains, Phase IV (KMG-IV): sequencing the most valuable type-strain genomes for metagenomic binning, comparative biology and taxonomic classification.</title>
        <authorList>
            <person name="Goeker M."/>
        </authorList>
    </citation>
    <scope>NUCLEOTIDE SEQUENCE [LARGE SCALE GENOMIC DNA]</scope>
    <source>
        <strain evidence="1 2">DSM 100211</strain>
    </source>
</reference>